<feature type="domain" description="SLH" evidence="2">
    <location>
        <begin position="131"/>
        <end position="194"/>
    </location>
</feature>
<keyword evidence="3" id="KW-0645">Protease</keyword>
<reference evidence="3" key="1">
    <citation type="submission" date="2020-06" db="EMBL/GenBank/DDBJ databases">
        <title>Paenibacillus sp. nov., isolated from soil.</title>
        <authorList>
            <person name="Seo Y.L."/>
        </authorList>
    </citation>
    <scope>NUCLEOTIDE SEQUENCE [LARGE SCALE GENOMIC DNA]</scope>
    <source>
        <strain evidence="3">JW14</strain>
    </source>
</reference>
<comment type="caution">
    <text evidence="3">The sequence shown here is derived from an EMBL/GenBank/DDBJ whole genome shotgun (WGS) entry which is preliminary data.</text>
</comment>
<keyword evidence="3" id="KW-0378">Hydrolase</keyword>
<evidence type="ECO:0000313" key="3">
    <source>
        <dbReference type="EMBL" id="NUU59367.1"/>
    </source>
</evidence>
<dbReference type="Pfam" id="PF14343">
    <property type="entry name" value="PrcB_C"/>
    <property type="match status" value="1"/>
</dbReference>
<feature type="chain" id="PRO_5032324164" evidence="1">
    <location>
        <begin position="29"/>
        <end position="280"/>
    </location>
</feature>
<dbReference type="Proteomes" id="UP000564806">
    <property type="component" value="Unassembled WGS sequence"/>
</dbReference>
<accession>A0A850EIX3</accession>
<evidence type="ECO:0000313" key="4">
    <source>
        <dbReference type="Proteomes" id="UP000564806"/>
    </source>
</evidence>
<keyword evidence="4" id="KW-1185">Reference proteome</keyword>
<dbReference type="PROSITE" id="PS51272">
    <property type="entry name" value="SLH"/>
    <property type="match status" value="1"/>
</dbReference>
<sequence length="280" mass="31005">MKKRLLKPLLLMMMIAIFSLNVTGAAFAKSGGSKNPPKNGIDIATAVSMIVKGLDLNLNTIDFIKMPVASDHYTKVKDNAPYAKDFIYAYYNGVQLPKDINPSATISKEYFAELLYQAMSHKGDFVWIETFQKVADGNQIKKEYMNSIQKLMLAKIVTLDSKQKFYPKNSISRDEAANMISKTVKFINNYKPVPTPAPIEVTLTTGKETDAVTKVTLSATVPTGGYGLEITSIQFTKDQALIKYKLVKPAPDSMNAQVITEIKAVTYIPSTFKPVLQANK</sequence>
<gene>
    <name evidence="3" type="ORF">HPT30_03240</name>
</gene>
<dbReference type="GO" id="GO:0006508">
    <property type="term" value="P:proteolysis"/>
    <property type="evidence" value="ECO:0007669"/>
    <property type="project" value="UniProtKB-KW"/>
</dbReference>
<dbReference type="InterPro" id="IPR025748">
    <property type="entry name" value="PrcB_C_dom"/>
</dbReference>
<name>A0A850EIX3_9BACL</name>
<proteinExistence type="predicted"/>
<dbReference type="GO" id="GO:0008233">
    <property type="term" value="F:peptidase activity"/>
    <property type="evidence" value="ECO:0007669"/>
    <property type="project" value="UniProtKB-KW"/>
</dbReference>
<dbReference type="AlphaFoldDB" id="A0A850EIX3"/>
<evidence type="ECO:0000256" key="1">
    <source>
        <dbReference type="SAM" id="SignalP"/>
    </source>
</evidence>
<dbReference type="EMBL" id="JABWCS010000185">
    <property type="protein sequence ID" value="NUU59367.1"/>
    <property type="molecule type" value="Genomic_DNA"/>
</dbReference>
<protein>
    <submittedName>
        <fullName evidence="3">Protease complex subunit PrcB family protein</fullName>
    </submittedName>
</protein>
<dbReference type="InterPro" id="IPR001119">
    <property type="entry name" value="SLH_dom"/>
</dbReference>
<organism evidence="3 4">
    <name type="scientific">Paenibacillus agri</name>
    <dbReference type="NCBI Taxonomy" id="2744309"/>
    <lineage>
        <taxon>Bacteria</taxon>
        <taxon>Bacillati</taxon>
        <taxon>Bacillota</taxon>
        <taxon>Bacilli</taxon>
        <taxon>Bacillales</taxon>
        <taxon>Paenibacillaceae</taxon>
        <taxon>Paenibacillus</taxon>
    </lineage>
</organism>
<keyword evidence="1" id="KW-0732">Signal</keyword>
<dbReference type="RefSeq" id="WP_175370057.1">
    <property type="nucleotide sequence ID" value="NZ_JABWCS010000185.1"/>
</dbReference>
<feature type="signal peptide" evidence="1">
    <location>
        <begin position="1"/>
        <end position="28"/>
    </location>
</feature>
<evidence type="ECO:0000259" key="2">
    <source>
        <dbReference type="PROSITE" id="PS51272"/>
    </source>
</evidence>